<organism evidence="3 4">
    <name type="scientific">Candidatus Cellulosilyticum pullistercoris</name>
    <dbReference type="NCBI Taxonomy" id="2838521"/>
    <lineage>
        <taxon>Bacteria</taxon>
        <taxon>Bacillati</taxon>
        <taxon>Bacillota</taxon>
        <taxon>Clostridia</taxon>
        <taxon>Lachnospirales</taxon>
        <taxon>Cellulosilyticaceae</taxon>
        <taxon>Cellulosilyticum</taxon>
    </lineage>
</organism>
<accession>A0A9E2NJV7</accession>
<feature type="domain" description="DUF2229" evidence="2">
    <location>
        <begin position="670"/>
        <end position="888"/>
    </location>
</feature>
<dbReference type="Pfam" id="PF01869">
    <property type="entry name" value="BcrAD_BadFG"/>
    <property type="match status" value="2"/>
</dbReference>
<dbReference type="PANTHER" id="PTHR32329:SF4">
    <property type="entry name" value="ACTIVATOR OF 2-HYDROXYACYL-COA DEHYDRATASE"/>
    <property type="match status" value="1"/>
</dbReference>
<evidence type="ECO:0000259" key="1">
    <source>
        <dbReference type="Pfam" id="PF01869"/>
    </source>
</evidence>
<dbReference type="Pfam" id="PF09989">
    <property type="entry name" value="DUF2229"/>
    <property type="match status" value="1"/>
</dbReference>
<evidence type="ECO:0000313" key="4">
    <source>
        <dbReference type="Proteomes" id="UP000824229"/>
    </source>
</evidence>
<dbReference type="InterPro" id="IPR043129">
    <property type="entry name" value="ATPase_NBD"/>
</dbReference>
<reference evidence="3" key="1">
    <citation type="journal article" date="2021" name="PeerJ">
        <title>Extensive microbial diversity within the chicken gut microbiome revealed by metagenomics and culture.</title>
        <authorList>
            <person name="Gilroy R."/>
            <person name="Ravi A."/>
            <person name="Getino M."/>
            <person name="Pursley I."/>
            <person name="Horton D.L."/>
            <person name="Alikhan N.F."/>
            <person name="Baker D."/>
            <person name="Gharbi K."/>
            <person name="Hall N."/>
            <person name="Watson M."/>
            <person name="Adriaenssens E.M."/>
            <person name="Foster-Nyarko E."/>
            <person name="Jarju S."/>
            <person name="Secka A."/>
            <person name="Antonio M."/>
            <person name="Oren A."/>
            <person name="Chaudhuri R.R."/>
            <person name="La Ragione R."/>
            <person name="Hildebrand F."/>
            <person name="Pallen M.J."/>
        </authorList>
    </citation>
    <scope>NUCLEOTIDE SEQUENCE</scope>
    <source>
        <strain evidence="3">B5-657</strain>
    </source>
</reference>
<dbReference type="EMBL" id="JAHLFQ010000021">
    <property type="protein sequence ID" value="MBU3803345.1"/>
    <property type="molecule type" value="Genomic_DNA"/>
</dbReference>
<evidence type="ECO:0000313" key="3">
    <source>
        <dbReference type="EMBL" id="MBU3803345.1"/>
    </source>
</evidence>
<dbReference type="InterPro" id="IPR051805">
    <property type="entry name" value="Dehydratase_Activator_Redct"/>
</dbReference>
<dbReference type="Proteomes" id="UP000824229">
    <property type="component" value="Unassembled WGS sequence"/>
</dbReference>
<dbReference type="SUPFAM" id="SSF53067">
    <property type="entry name" value="Actin-like ATPase domain"/>
    <property type="match status" value="2"/>
</dbReference>
<name>A0A9E2NJV7_9FIRM</name>
<dbReference type="CDD" id="cd24034">
    <property type="entry name" value="ASKHA_NBD_O66634-like_rpt1"/>
    <property type="match status" value="1"/>
</dbReference>
<evidence type="ECO:0000259" key="2">
    <source>
        <dbReference type="Pfam" id="PF09989"/>
    </source>
</evidence>
<feature type="domain" description="ATPase BadF/BadG/BcrA/BcrD type" evidence="1">
    <location>
        <begin position="321"/>
        <end position="575"/>
    </location>
</feature>
<sequence>MNTELNLGIDVGSTTIKLVYLDENKEIIYSRYERHFSDIKTTLERLLKESFIKLGDVKVKIAITGSGAMEIASMLKLKFIQEVIACTEAVQTYIKDVDVAIELGGEDSKITYFESSLEQRMNSSCAGGTGAFIDQMATLLETDAKGLNELAKSYHVIYPIAARCGVFAKTDVQPLINEGVAKEDIATSIFQAVVNQTISVLACGKPIKGKVAFLGGPLHFLSELRKRFIETLKLKKEEIVIPAKPELFVALGASILAEKEEGVMLEDIIKDLHHMSNDLGVKQTLAPLFENEEALVAFRKRHHANQVKTLDLKDYEGNAFLGIDAGSTTTKMALISESGELLYSFYGSNKGDPLKLVSEQLLILYNQLPDKIKIVNSCVTGYGEALIQNTFKVAVGEVETIAHYTGAKAFAENVSFILDIGGQDMKCIKIREGVVQSVVLNEACSSGCGSFIEMLSTSLGMDVEVFSKEALMAKNPVDLGTRCTVFMNSKVKEAQKEGAAIGDISAGLSYSVIKNALYKVIKLRSTEGLTGDVVVQGGTFYNEAVLRAMELVLGKEVVRPNIAGLMGAYGAALIARNRQGQKKHELLSKEEIMALEIKKVPSRCGGCENKCLMTINTLSDGRRFIYGNRCEKPLGKVNKTSDLPNLYKYKYERLFAYKPLSEEEAPRGVVGIPRVLNLYENYPFWFTFFTRLGFSVKLSARSNKKIYEKGISTIPSESVCYPGKLTHGHIVDLIEQGVRVIFYPCIPYERKEDQTGDNHYNCPIVASYPEVIKNNVDELKEEGIQFLHPFLNLDSKKSVIKALVQALEPFHLSKSEITEAVEAAYQEQQVFKEDMMKKGEETLAYLEANHLEGIVVSGRPYHLDPEINHGLTELITSEGIAVLTEDSVSHLAQIERPIRVLDQWAYHNRLYRAAHLVKEKPYLELMQLTSFGCGLDAVTADQVQEILEGAGKIYTLIKIDEGTNLGAIKIRIRSLKAAIEERRKLTQKVLVPENKKRIAFTTEMRQKYTILAPQMAPIQFQFLETAFNTSGYDVKMLEKVTAEDVEVGLKYVNNDACYPAIIVIGQMLRALQSGAVDPHQTALIITQTGGGCRASNYISFLRKALNDSGLGFVPVISLSAQGLENHPGIKITPSLLHKALLGILYGDLLMRVLYRVRPYELVPGSAEALYEKWCNIAKENVANGSYKIFKENVKNLVHEFDTLPLTDSIKPKVGLVGEILVKFHPYANNEVVKIIEAEGGEAVMPDLLDFFFYCSYNEKFKYHVLNKPLKGLLTSEAIIWYLNKKRKPICEALSKSKRFSAPHQISHLAERASQVLSLGHQMGEGWFLTAEIISLIEDGVNNVICMQPFGCLPNHVTGKGVVKELRRLYPLSNVVTVDYDPGSSHVNQLNRIKLMMATAFKNLK</sequence>
<reference evidence="3" key="2">
    <citation type="submission" date="2021-04" db="EMBL/GenBank/DDBJ databases">
        <authorList>
            <person name="Gilroy R."/>
        </authorList>
    </citation>
    <scope>NUCLEOTIDE SEQUENCE</scope>
    <source>
        <strain evidence="3">B5-657</strain>
    </source>
</reference>
<proteinExistence type="predicted"/>
<gene>
    <name evidence="3" type="ORF">H9872_01110</name>
</gene>
<dbReference type="InterPro" id="IPR002731">
    <property type="entry name" value="ATPase_BadF"/>
</dbReference>
<dbReference type="PANTHER" id="PTHR32329">
    <property type="entry name" value="BIFUNCTIONAL PROTEIN [INCLUDES 2-HYDROXYACYL-COA DEHYDRATASE (N-TER) AND ITS ACTIVATOR DOMAIN (C_TERM)-RELATED"/>
    <property type="match status" value="1"/>
</dbReference>
<protein>
    <submittedName>
        <fullName evidence="3">2-hydroxyacyl-CoA dehydratase</fullName>
    </submittedName>
</protein>
<feature type="domain" description="ATPase BadF/BadG/BcrA/BcrD type" evidence="1">
    <location>
        <begin position="7"/>
        <end position="257"/>
    </location>
</feature>
<comment type="caution">
    <text evidence="3">The sequence shown here is derived from an EMBL/GenBank/DDBJ whole genome shotgun (WGS) entry which is preliminary data.</text>
</comment>
<dbReference type="CDD" id="cd24035">
    <property type="entry name" value="ASKHA_NBD_O66634-like_rpt2"/>
    <property type="match status" value="1"/>
</dbReference>
<dbReference type="InterPro" id="IPR018709">
    <property type="entry name" value="CoA_activase_DUF2229"/>
</dbReference>
<dbReference type="Gene3D" id="3.30.420.40">
    <property type="match status" value="4"/>
</dbReference>